<protein>
    <submittedName>
        <fullName evidence="2">Extensin-like</fullName>
    </submittedName>
</protein>
<proteinExistence type="predicted"/>
<evidence type="ECO:0000313" key="3">
    <source>
        <dbReference type="Proteomes" id="UP000325315"/>
    </source>
</evidence>
<evidence type="ECO:0000256" key="1">
    <source>
        <dbReference type="SAM" id="MobiDB-lite"/>
    </source>
</evidence>
<dbReference type="OrthoDB" id="998961at2759"/>
<keyword evidence="3" id="KW-1185">Reference proteome</keyword>
<dbReference type="Proteomes" id="UP000325315">
    <property type="component" value="Unassembled WGS sequence"/>
</dbReference>
<dbReference type="EMBL" id="SMMG02000007">
    <property type="protein sequence ID" value="KAA3465975.1"/>
    <property type="molecule type" value="Genomic_DNA"/>
</dbReference>
<feature type="region of interest" description="Disordered" evidence="1">
    <location>
        <begin position="33"/>
        <end position="81"/>
    </location>
</feature>
<feature type="compositionally biased region" description="Basic and acidic residues" evidence="1">
    <location>
        <begin position="33"/>
        <end position="53"/>
    </location>
</feature>
<reference evidence="3" key="1">
    <citation type="journal article" date="2019" name="Plant Biotechnol. J.">
        <title>Genome sequencing of the Australian wild diploid species Gossypium australe highlights disease resistance and delayed gland morphogenesis.</title>
        <authorList>
            <person name="Cai Y."/>
            <person name="Cai X."/>
            <person name="Wang Q."/>
            <person name="Wang P."/>
            <person name="Zhang Y."/>
            <person name="Cai C."/>
            <person name="Xu Y."/>
            <person name="Wang K."/>
            <person name="Zhou Z."/>
            <person name="Wang C."/>
            <person name="Geng S."/>
            <person name="Li B."/>
            <person name="Dong Q."/>
            <person name="Hou Y."/>
            <person name="Wang H."/>
            <person name="Ai P."/>
            <person name="Liu Z."/>
            <person name="Yi F."/>
            <person name="Sun M."/>
            <person name="An G."/>
            <person name="Cheng J."/>
            <person name="Zhang Y."/>
            <person name="Shi Q."/>
            <person name="Xie Y."/>
            <person name="Shi X."/>
            <person name="Chang Y."/>
            <person name="Huang F."/>
            <person name="Chen Y."/>
            <person name="Hong S."/>
            <person name="Mi L."/>
            <person name="Sun Q."/>
            <person name="Zhang L."/>
            <person name="Zhou B."/>
            <person name="Peng R."/>
            <person name="Zhang X."/>
            <person name="Liu F."/>
        </authorList>
    </citation>
    <scope>NUCLEOTIDE SEQUENCE [LARGE SCALE GENOMIC DNA]</scope>
    <source>
        <strain evidence="3">cv. PA1801</strain>
    </source>
</reference>
<organism evidence="2 3">
    <name type="scientific">Gossypium australe</name>
    <dbReference type="NCBI Taxonomy" id="47621"/>
    <lineage>
        <taxon>Eukaryota</taxon>
        <taxon>Viridiplantae</taxon>
        <taxon>Streptophyta</taxon>
        <taxon>Embryophyta</taxon>
        <taxon>Tracheophyta</taxon>
        <taxon>Spermatophyta</taxon>
        <taxon>Magnoliopsida</taxon>
        <taxon>eudicotyledons</taxon>
        <taxon>Gunneridae</taxon>
        <taxon>Pentapetalae</taxon>
        <taxon>rosids</taxon>
        <taxon>malvids</taxon>
        <taxon>Malvales</taxon>
        <taxon>Malvaceae</taxon>
        <taxon>Malvoideae</taxon>
        <taxon>Gossypium</taxon>
    </lineage>
</organism>
<accession>A0A5B6V9Z5</accession>
<sequence>MIEPCYNQGDRNRTMYEERRLHLDELDEWRTHVKEKPKKHDEESKQCHEEHVDGTNQFKVGDKVLLGKTDPRISPSELDAN</sequence>
<gene>
    <name evidence="2" type="ORF">EPI10_001105</name>
</gene>
<evidence type="ECO:0000313" key="2">
    <source>
        <dbReference type="EMBL" id="KAA3465975.1"/>
    </source>
</evidence>
<name>A0A5B6V9Z5_9ROSI</name>
<comment type="caution">
    <text evidence="2">The sequence shown here is derived from an EMBL/GenBank/DDBJ whole genome shotgun (WGS) entry which is preliminary data.</text>
</comment>
<dbReference type="AlphaFoldDB" id="A0A5B6V9Z5"/>